<keyword evidence="6" id="KW-1185">Reference proteome</keyword>
<evidence type="ECO:0000256" key="3">
    <source>
        <dbReference type="ARBA" id="ARBA00038493"/>
    </source>
</evidence>
<dbReference type="SUPFAM" id="SSF52317">
    <property type="entry name" value="Class I glutamine amidotransferase-like"/>
    <property type="match status" value="1"/>
</dbReference>
<reference evidence="5 6" key="1">
    <citation type="submission" date="2018-02" db="EMBL/GenBank/DDBJ databases">
        <title>Genome sequence of Desulfovibrio carbinolicus DSM 3852.</title>
        <authorList>
            <person name="Wilbanks E."/>
            <person name="Skennerton C.T."/>
            <person name="Orphan V.J."/>
        </authorList>
    </citation>
    <scope>NUCLEOTIDE SEQUENCE [LARGE SCALE GENOMIC DNA]</scope>
    <source>
        <strain evidence="5 6">DSM 3852</strain>
    </source>
</reference>
<dbReference type="GO" id="GO:0016740">
    <property type="term" value="F:transferase activity"/>
    <property type="evidence" value="ECO:0007669"/>
    <property type="project" value="UniProtKB-KW"/>
</dbReference>
<proteinExistence type="inferred from homology"/>
<dbReference type="InterPro" id="IPR050325">
    <property type="entry name" value="Prot/Nucl_acid_deglycase"/>
</dbReference>
<name>A0A4P6HM33_9BACT</name>
<dbReference type="GO" id="GO:0019172">
    <property type="term" value="F:glyoxalase III activity"/>
    <property type="evidence" value="ECO:0007669"/>
    <property type="project" value="TreeGrafter"/>
</dbReference>
<dbReference type="InterPro" id="IPR032633">
    <property type="entry name" value="ThiJ-like"/>
</dbReference>
<accession>A0A4P6HM33</accession>
<keyword evidence="4" id="KW-0732">Signal</keyword>
<evidence type="ECO:0000256" key="2">
    <source>
        <dbReference type="ARBA" id="ARBA00023239"/>
    </source>
</evidence>
<gene>
    <name evidence="5" type="ORF">C3Y92_13995</name>
</gene>
<sequence length="305" mass="33414">MKKTPAVFAAATAISFLVFAVIAVQAAEKPTRNKRVLFVASEFGYWGEELVAPYEILEAAGYKVDFATPKGGKPLALPPSMDTNYVDPPLGKKVTTPEMAAKVAALENSTRLNKPINLSAWLPGKPYLSSSTYLDDLHAYYDALDKADEEIRKYDALVIVGGSGPILDVANNKRVQDLIRLFLKQDKPVAGICYGVAAIAFTRDEITDRSVVFGKRVTGHPVVHDYNDGHGYIKIDHIFPGAPYQLEYILKDAVGPDGQFIANIGKRTSVIVDYPIITARTTFDSTLCGEKLVEVLNQGLTRYGW</sequence>
<feature type="signal peptide" evidence="4">
    <location>
        <begin position="1"/>
        <end position="26"/>
    </location>
</feature>
<organism evidence="5 6">
    <name type="scientific">Solidesulfovibrio carbinolicus</name>
    <dbReference type="NCBI Taxonomy" id="296842"/>
    <lineage>
        <taxon>Bacteria</taxon>
        <taxon>Pseudomonadati</taxon>
        <taxon>Thermodesulfobacteriota</taxon>
        <taxon>Desulfovibrionia</taxon>
        <taxon>Desulfovibrionales</taxon>
        <taxon>Desulfovibrionaceae</taxon>
        <taxon>Solidesulfovibrio</taxon>
    </lineage>
</organism>
<dbReference type="GO" id="GO:0005737">
    <property type="term" value="C:cytoplasm"/>
    <property type="evidence" value="ECO:0007669"/>
    <property type="project" value="TreeGrafter"/>
</dbReference>
<dbReference type="PANTHER" id="PTHR48094:SF11">
    <property type="entry name" value="GLUTATHIONE-INDEPENDENT GLYOXALASE HSP31-RELATED"/>
    <property type="match status" value="1"/>
</dbReference>
<dbReference type="EMBL" id="CP026538">
    <property type="protein sequence ID" value="QAZ68273.1"/>
    <property type="molecule type" value="Genomic_DNA"/>
</dbReference>
<dbReference type="PANTHER" id="PTHR48094">
    <property type="entry name" value="PROTEIN/NUCLEIC ACID DEGLYCASE DJ-1-RELATED"/>
    <property type="match status" value="1"/>
</dbReference>
<dbReference type="KEGG" id="dcb:C3Y92_13995"/>
<dbReference type="Pfam" id="PF17124">
    <property type="entry name" value="ThiJ_like"/>
    <property type="match status" value="1"/>
</dbReference>
<keyword evidence="1" id="KW-0346">Stress response</keyword>
<comment type="similarity">
    <text evidence="3">Belongs to the peptidase C56 family. HSP31-like subfamily.</text>
</comment>
<keyword evidence="5" id="KW-0808">Transferase</keyword>
<evidence type="ECO:0000256" key="4">
    <source>
        <dbReference type="SAM" id="SignalP"/>
    </source>
</evidence>
<dbReference type="Gene3D" id="3.40.50.880">
    <property type="match status" value="1"/>
</dbReference>
<dbReference type="InterPro" id="IPR029062">
    <property type="entry name" value="Class_I_gatase-like"/>
</dbReference>
<keyword evidence="5" id="KW-0315">Glutamine amidotransferase</keyword>
<protein>
    <submittedName>
        <fullName evidence="5">Type 1 glutamine amidotransferase domain-containing protein</fullName>
    </submittedName>
</protein>
<dbReference type="Proteomes" id="UP000293296">
    <property type="component" value="Chromosome"/>
</dbReference>
<evidence type="ECO:0000256" key="1">
    <source>
        <dbReference type="ARBA" id="ARBA00023016"/>
    </source>
</evidence>
<dbReference type="OrthoDB" id="9792284at2"/>
<dbReference type="AlphaFoldDB" id="A0A4P6HM33"/>
<evidence type="ECO:0000313" key="5">
    <source>
        <dbReference type="EMBL" id="QAZ68273.1"/>
    </source>
</evidence>
<keyword evidence="2" id="KW-0456">Lyase</keyword>
<dbReference type="RefSeq" id="WP_129353613.1">
    <property type="nucleotide sequence ID" value="NZ_CP026538.1"/>
</dbReference>
<feature type="chain" id="PRO_5020261012" evidence="4">
    <location>
        <begin position="27"/>
        <end position="305"/>
    </location>
</feature>
<evidence type="ECO:0000313" key="6">
    <source>
        <dbReference type="Proteomes" id="UP000293296"/>
    </source>
</evidence>
<dbReference type="GO" id="GO:0019243">
    <property type="term" value="P:methylglyoxal catabolic process to D-lactate via S-lactoyl-glutathione"/>
    <property type="evidence" value="ECO:0007669"/>
    <property type="project" value="TreeGrafter"/>
</dbReference>